<dbReference type="SUPFAM" id="SSF54928">
    <property type="entry name" value="RNA-binding domain, RBD"/>
    <property type="match status" value="1"/>
</dbReference>
<dbReference type="InterPro" id="IPR035979">
    <property type="entry name" value="RBD_domain_sf"/>
</dbReference>
<sequence length="286" mass="32546">MEAKKANWADQSDEEQGSDTEVPAAPKAHPAPKEPRPRQDLSAYIQSKEPPFYFKLINIPFSCDKASDIQGFFGLTDEDLSSKKASIKMIHFEEKFKGVAYVNAWDAEIAKKIVEKNETELKGRKIGILVETKGPSEGRGNRGKDRKPREGFRREEGKDVDKEQRRGGYRGKKPYAPRGKGQFRQQEEEKKEEKKEENIDDVWGESAEITEPAKEVEIKKAEEPKVVKERVVKPRAWGDPTEAASILAKPSQAQPPEVKKHAPYEHRGDEKPRGRGKFRGRRPNKD</sequence>
<evidence type="ECO:0000313" key="2">
    <source>
        <dbReference type="EMBL" id="CAG9320767.1"/>
    </source>
</evidence>
<dbReference type="GO" id="GO:0003676">
    <property type="term" value="F:nucleic acid binding"/>
    <property type="evidence" value="ECO:0007669"/>
    <property type="project" value="InterPro"/>
</dbReference>
<feature type="compositionally biased region" description="Basic and acidic residues" evidence="1">
    <location>
        <begin position="134"/>
        <end position="166"/>
    </location>
</feature>
<proteinExistence type="predicted"/>
<reference evidence="2" key="1">
    <citation type="submission" date="2021-09" db="EMBL/GenBank/DDBJ databases">
        <authorList>
            <consortium name="AG Swart"/>
            <person name="Singh M."/>
            <person name="Singh A."/>
            <person name="Seah K."/>
            <person name="Emmerich C."/>
        </authorList>
    </citation>
    <scope>NUCLEOTIDE SEQUENCE</scope>
    <source>
        <strain evidence="2">ATCC30299</strain>
    </source>
</reference>
<feature type="region of interest" description="Disordered" evidence="1">
    <location>
        <begin position="124"/>
        <end position="216"/>
    </location>
</feature>
<keyword evidence="3" id="KW-1185">Reference proteome</keyword>
<feature type="region of interest" description="Disordered" evidence="1">
    <location>
        <begin position="1"/>
        <end position="42"/>
    </location>
</feature>
<comment type="caution">
    <text evidence="2">The sequence shown here is derived from an EMBL/GenBank/DDBJ whole genome shotgun (WGS) entry which is preliminary data.</text>
</comment>
<gene>
    <name evidence="2" type="ORF">BSTOLATCC_MIC27347</name>
</gene>
<dbReference type="Proteomes" id="UP001162131">
    <property type="component" value="Unassembled WGS sequence"/>
</dbReference>
<evidence type="ECO:0000313" key="3">
    <source>
        <dbReference type="Proteomes" id="UP001162131"/>
    </source>
</evidence>
<dbReference type="InterPro" id="IPR012677">
    <property type="entry name" value="Nucleotide-bd_a/b_plait_sf"/>
</dbReference>
<feature type="region of interest" description="Disordered" evidence="1">
    <location>
        <begin position="233"/>
        <end position="286"/>
    </location>
</feature>
<organism evidence="2 3">
    <name type="scientific">Blepharisma stoltei</name>
    <dbReference type="NCBI Taxonomy" id="1481888"/>
    <lineage>
        <taxon>Eukaryota</taxon>
        <taxon>Sar</taxon>
        <taxon>Alveolata</taxon>
        <taxon>Ciliophora</taxon>
        <taxon>Postciliodesmatophora</taxon>
        <taxon>Heterotrichea</taxon>
        <taxon>Heterotrichida</taxon>
        <taxon>Blepharismidae</taxon>
        <taxon>Blepharisma</taxon>
    </lineage>
</organism>
<dbReference type="EMBL" id="CAJZBQ010000027">
    <property type="protein sequence ID" value="CAG9320767.1"/>
    <property type="molecule type" value="Genomic_DNA"/>
</dbReference>
<evidence type="ECO:0008006" key="4">
    <source>
        <dbReference type="Google" id="ProtNLM"/>
    </source>
</evidence>
<protein>
    <recommendedName>
        <fullName evidence="4">RRM domain-containing protein</fullName>
    </recommendedName>
</protein>
<dbReference type="AlphaFoldDB" id="A0AAU9IYD9"/>
<feature type="compositionally biased region" description="Basic and acidic residues" evidence="1">
    <location>
        <begin position="257"/>
        <end position="273"/>
    </location>
</feature>
<evidence type="ECO:0000256" key="1">
    <source>
        <dbReference type="SAM" id="MobiDB-lite"/>
    </source>
</evidence>
<dbReference type="Gene3D" id="3.30.70.330">
    <property type="match status" value="1"/>
</dbReference>
<feature type="compositionally biased region" description="Basic residues" evidence="1">
    <location>
        <begin position="274"/>
        <end position="286"/>
    </location>
</feature>
<name>A0AAU9IYD9_9CILI</name>
<accession>A0AAU9IYD9</accession>
<feature type="compositionally biased region" description="Basic and acidic residues" evidence="1">
    <location>
        <begin position="185"/>
        <end position="197"/>
    </location>
</feature>